<evidence type="ECO:0000313" key="2">
    <source>
        <dbReference type="EMBL" id="KAK3669542.1"/>
    </source>
</evidence>
<gene>
    <name evidence="2" type="ORF">LTR78_010596</name>
</gene>
<reference evidence="2" key="1">
    <citation type="submission" date="2023-07" db="EMBL/GenBank/DDBJ databases">
        <title>Black Yeasts Isolated from many extreme environments.</title>
        <authorList>
            <person name="Coleine C."/>
            <person name="Stajich J.E."/>
            <person name="Selbmann L."/>
        </authorList>
    </citation>
    <scope>NUCLEOTIDE SEQUENCE</scope>
    <source>
        <strain evidence="2">CCFEE 5485</strain>
    </source>
</reference>
<organism evidence="2 3">
    <name type="scientific">Recurvomyces mirabilis</name>
    <dbReference type="NCBI Taxonomy" id="574656"/>
    <lineage>
        <taxon>Eukaryota</taxon>
        <taxon>Fungi</taxon>
        <taxon>Dikarya</taxon>
        <taxon>Ascomycota</taxon>
        <taxon>Pezizomycotina</taxon>
        <taxon>Dothideomycetes</taxon>
        <taxon>Dothideomycetidae</taxon>
        <taxon>Mycosphaerellales</taxon>
        <taxon>Teratosphaeriaceae</taxon>
        <taxon>Recurvomyces</taxon>
    </lineage>
</organism>
<evidence type="ECO:0000313" key="3">
    <source>
        <dbReference type="Proteomes" id="UP001274830"/>
    </source>
</evidence>
<sequence length="146" mass="16990">MNHSESKQDSAPPNIDKDLYEKLKNELLQEAWAYQNSMLSHDKDICISVLVEYNGQREVYVSQTREEWPFNVEEDKSFPGCTRLRSRDFLTPSQRAEWASKESVEEMKQIDDEGSKSYRTAHPAKTREENVEAPHSPDDQTEHGRT</sequence>
<name>A0AAE0TMC2_9PEZI</name>
<dbReference type="Proteomes" id="UP001274830">
    <property type="component" value="Unassembled WGS sequence"/>
</dbReference>
<accession>A0AAE0TMC2</accession>
<keyword evidence="3" id="KW-1185">Reference proteome</keyword>
<evidence type="ECO:0000256" key="1">
    <source>
        <dbReference type="SAM" id="MobiDB-lite"/>
    </source>
</evidence>
<dbReference type="AlphaFoldDB" id="A0AAE0TMC2"/>
<protein>
    <submittedName>
        <fullName evidence="2">Uncharacterized protein</fullName>
    </submittedName>
</protein>
<feature type="compositionally biased region" description="Basic and acidic residues" evidence="1">
    <location>
        <begin position="125"/>
        <end position="146"/>
    </location>
</feature>
<feature type="region of interest" description="Disordered" evidence="1">
    <location>
        <begin position="94"/>
        <end position="146"/>
    </location>
</feature>
<dbReference type="EMBL" id="JAUTXT010000080">
    <property type="protein sequence ID" value="KAK3669542.1"/>
    <property type="molecule type" value="Genomic_DNA"/>
</dbReference>
<proteinExistence type="predicted"/>
<feature type="compositionally biased region" description="Basic and acidic residues" evidence="1">
    <location>
        <begin position="98"/>
        <end position="116"/>
    </location>
</feature>
<comment type="caution">
    <text evidence="2">The sequence shown here is derived from an EMBL/GenBank/DDBJ whole genome shotgun (WGS) entry which is preliminary data.</text>
</comment>